<dbReference type="SMART" id="SM00342">
    <property type="entry name" value="HTH_ARAC"/>
    <property type="match status" value="1"/>
</dbReference>
<dbReference type="GO" id="GO:0003700">
    <property type="term" value="F:DNA-binding transcription factor activity"/>
    <property type="evidence" value="ECO:0007669"/>
    <property type="project" value="InterPro"/>
</dbReference>
<evidence type="ECO:0000259" key="4">
    <source>
        <dbReference type="PROSITE" id="PS01124"/>
    </source>
</evidence>
<dbReference type="PANTHER" id="PTHR43280:SF30">
    <property type="entry name" value="MMSAB OPERON REGULATORY PROTEIN"/>
    <property type="match status" value="1"/>
</dbReference>
<dbReference type="RefSeq" id="WP_213413217.1">
    <property type="nucleotide sequence ID" value="NZ_BOVK01000046.1"/>
</dbReference>
<sequence length="287" mass="32357">MRVAQDHKSFEVALNPAPAIGELSVLFSGQGEPVGGHKIGPAVHEYFLIHTVYGGKGTLEIAGHTYSCTKGDTFVIFPDWLVSYESDREEPWRYAWVGFTGHYAKTFLSSLGITPQHPVVAQCDLLRLETYYARIRTSFNKHVHTQLEDTESSGWFRLLLYELGKANADAIAKTQQQAASGRSVEQAIRYMSLQYANPISIEQIAADLGYHRVHLSKIFKQTTGLSPVQYLFQIRMKKAEELLRSSLTIAQVAASVGYPDALYFSKQFRKWKGMTPSEFRKERKDGI</sequence>
<dbReference type="PROSITE" id="PS00041">
    <property type="entry name" value="HTH_ARAC_FAMILY_1"/>
    <property type="match status" value="1"/>
</dbReference>
<dbReference type="InterPro" id="IPR018060">
    <property type="entry name" value="HTH_AraC"/>
</dbReference>
<evidence type="ECO:0000256" key="1">
    <source>
        <dbReference type="ARBA" id="ARBA00023015"/>
    </source>
</evidence>
<dbReference type="SUPFAM" id="SSF51215">
    <property type="entry name" value="Regulatory protein AraC"/>
    <property type="match status" value="1"/>
</dbReference>
<evidence type="ECO:0000313" key="5">
    <source>
        <dbReference type="EMBL" id="GIQ70383.1"/>
    </source>
</evidence>
<protein>
    <submittedName>
        <fullName evidence="5">AraC family transcriptional regulator</fullName>
    </submittedName>
</protein>
<dbReference type="Proteomes" id="UP000677918">
    <property type="component" value="Unassembled WGS sequence"/>
</dbReference>
<dbReference type="InterPro" id="IPR009057">
    <property type="entry name" value="Homeodomain-like_sf"/>
</dbReference>
<dbReference type="InterPro" id="IPR037923">
    <property type="entry name" value="HTH-like"/>
</dbReference>
<proteinExistence type="predicted"/>
<dbReference type="PANTHER" id="PTHR43280">
    <property type="entry name" value="ARAC-FAMILY TRANSCRIPTIONAL REGULATOR"/>
    <property type="match status" value="1"/>
</dbReference>
<keyword evidence="3" id="KW-0804">Transcription</keyword>
<dbReference type="Gene3D" id="1.10.10.60">
    <property type="entry name" value="Homeodomain-like"/>
    <property type="match status" value="2"/>
</dbReference>
<dbReference type="EMBL" id="BOVK01000046">
    <property type="protein sequence ID" value="GIQ70383.1"/>
    <property type="molecule type" value="Genomic_DNA"/>
</dbReference>
<dbReference type="InterPro" id="IPR003313">
    <property type="entry name" value="AraC-bd"/>
</dbReference>
<dbReference type="PROSITE" id="PS01124">
    <property type="entry name" value="HTH_ARAC_FAMILY_2"/>
    <property type="match status" value="1"/>
</dbReference>
<organism evidence="5 6">
    <name type="scientific">Xylanibacillus composti</name>
    <dbReference type="NCBI Taxonomy" id="1572762"/>
    <lineage>
        <taxon>Bacteria</taxon>
        <taxon>Bacillati</taxon>
        <taxon>Bacillota</taxon>
        <taxon>Bacilli</taxon>
        <taxon>Bacillales</taxon>
        <taxon>Paenibacillaceae</taxon>
        <taxon>Xylanibacillus</taxon>
    </lineage>
</organism>
<comment type="caution">
    <text evidence="5">The sequence shown here is derived from an EMBL/GenBank/DDBJ whole genome shotgun (WGS) entry which is preliminary data.</text>
</comment>
<dbReference type="Pfam" id="PF12833">
    <property type="entry name" value="HTH_18"/>
    <property type="match status" value="1"/>
</dbReference>
<evidence type="ECO:0000256" key="3">
    <source>
        <dbReference type="ARBA" id="ARBA00023163"/>
    </source>
</evidence>
<keyword evidence="6" id="KW-1185">Reference proteome</keyword>
<dbReference type="AlphaFoldDB" id="A0A8J4H865"/>
<dbReference type="InterPro" id="IPR020449">
    <property type="entry name" value="Tscrpt_reg_AraC-type_HTH"/>
</dbReference>
<reference evidence="5" key="1">
    <citation type="submission" date="2021-04" db="EMBL/GenBank/DDBJ databases">
        <title>Draft genome sequence of Xylanibacillus composti strain K13.</title>
        <authorList>
            <person name="Uke A."/>
            <person name="Chhe C."/>
            <person name="Baramee S."/>
            <person name="Kosugi A."/>
        </authorList>
    </citation>
    <scope>NUCLEOTIDE SEQUENCE</scope>
    <source>
        <strain evidence="5">K13</strain>
    </source>
</reference>
<dbReference type="Pfam" id="PF02311">
    <property type="entry name" value="AraC_binding"/>
    <property type="match status" value="1"/>
</dbReference>
<dbReference type="InterPro" id="IPR018062">
    <property type="entry name" value="HTH_AraC-typ_CS"/>
</dbReference>
<dbReference type="CDD" id="cd06986">
    <property type="entry name" value="cupin_MmsR-like_N"/>
    <property type="match status" value="1"/>
</dbReference>
<dbReference type="SUPFAM" id="SSF46689">
    <property type="entry name" value="Homeodomain-like"/>
    <property type="match status" value="2"/>
</dbReference>
<keyword evidence="2" id="KW-0238">DNA-binding</keyword>
<dbReference type="Gene3D" id="2.60.120.280">
    <property type="entry name" value="Regulatory protein AraC"/>
    <property type="match status" value="1"/>
</dbReference>
<name>A0A8J4H865_9BACL</name>
<evidence type="ECO:0000313" key="6">
    <source>
        <dbReference type="Proteomes" id="UP000677918"/>
    </source>
</evidence>
<gene>
    <name evidence="5" type="primary">msmR</name>
    <name evidence="5" type="ORF">XYCOK13_32070</name>
</gene>
<evidence type="ECO:0000256" key="2">
    <source>
        <dbReference type="ARBA" id="ARBA00023125"/>
    </source>
</evidence>
<feature type="domain" description="HTH araC/xylS-type" evidence="4">
    <location>
        <begin position="185"/>
        <end position="282"/>
    </location>
</feature>
<dbReference type="GO" id="GO:0043565">
    <property type="term" value="F:sequence-specific DNA binding"/>
    <property type="evidence" value="ECO:0007669"/>
    <property type="project" value="InterPro"/>
</dbReference>
<dbReference type="PRINTS" id="PR00032">
    <property type="entry name" value="HTHARAC"/>
</dbReference>
<keyword evidence="1" id="KW-0805">Transcription regulation</keyword>
<accession>A0A8J4H865</accession>